<comment type="similarity">
    <text evidence="4">Belongs to the NqrF family.</text>
</comment>
<dbReference type="Proteomes" id="UP000199356">
    <property type="component" value="Unassembled WGS sequence"/>
</dbReference>
<dbReference type="SUPFAM" id="SSF63380">
    <property type="entry name" value="Riboflavin synthase domain-like"/>
    <property type="match status" value="1"/>
</dbReference>
<dbReference type="SUPFAM" id="SSF54292">
    <property type="entry name" value="2Fe-2S ferredoxin-like"/>
    <property type="match status" value="1"/>
</dbReference>
<evidence type="ECO:0000256" key="18">
    <source>
        <dbReference type="ARBA" id="ARBA00023027"/>
    </source>
</evidence>
<comment type="subcellular location">
    <subcellularLocation>
        <location evidence="3">Cell inner membrane</location>
    </subcellularLocation>
</comment>
<keyword evidence="21 29" id="KW-0830">Ubiquinone</keyword>
<evidence type="ECO:0000256" key="17">
    <source>
        <dbReference type="ARBA" id="ARBA00023014"/>
    </source>
</evidence>
<dbReference type="AlphaFoldDB" id="A0A1I5U3B0"/>
<keyword evidence="17" id="KW-0411">Iron-sulfur</keyword>
<dbReference type="InterPro" id="IPR017938">
    <property type="entry name" value="Riboflavin_synthase-like_b-brl"/>
</dbReference>
<dbReference type="EMBL" id="FOXA01000017">
    <property type="protein sequence ID" value="SFP89764.1"/>
    <property type="molecule type" value="Genomic_DNA"/>
</dbReference>
<dbReference type="STRING" id="441119.SAMN04488047_11731"/>
<dbReference type="PROSITE" id="PS51085">
    <property type="entry name" value="2FE2S_FER_2"/>
    <property type="match status" value="1"/>
</dbReference>
<dbReference type="Gene3D" id="3.10.20.30">
    <property type="match status" value="1"/>
</dbReference>
<dbReference type="InterPro" id="IPR012675">
    <property type="entry name" value="Beta-grasp_dom_sf"/>
</dbReference>
<feature type="domain" description="FAD-binding FR-type" evidence="28">
    <location>
        <begin position="128"/>
        <end position="268"/>
    </location>
</feature>
<dbReference type="PROSITE" id="PS51384">
    <property type="entry name" value="FAD_FR"/>
    <property type="match status" value="1"/>
</dbReference>
<dbReference type="InterPro" id="IPR001709">
    <property type="entry name" value="Flavoprot_Pyr_Nucl_cyt_Rdtase"/>
</dbReference>
<dbReference type="InterPro" id="IPR036010">
    <property type="entry name" value="2Fe-2S_ferredoxin-like_sf"/>
</dbReference>
<dbReference type="InterPro" id="IPR008333">
    <property type="entry name" value="Cbr1-like_FAD-bd_dom"/>
</dbReference>
<comment type="function">
    <text evidence="2">NQR complex catalyzes the reduction of ubiquinone-1 to ubiquinol by two successive reactions, coupled with the transport of Na(+) ions from the cytoplasm to the periplasm. The first step is catalyzed by NqrF, which accepts electrons from NADH and reduces ubiquinone-1 to ubisemiquinone by a one-electron transfer pathway.</text>
</comment>
<evidence type="ECO:0000256" key="10">
    <source>
        <dbReference type="ARBA" id="ARBA00022519"/>
    </source>
</evidence>
<evidence type="ECO:0000256" key="6">
    <source>
        <dbReference type="ARBA" id="ARBA00013099"/>
    </source>
</evidence>
<evidence type="ECO:0000256" key="14">
    <source>
        <dbReference type="ARBA" id="ARBA00022827"/>
    </source>
</evidence>
<evidence type="ECO:0000313" key="29">
    <source>
        <dbReference type="EMBL" id="SFP89764.1"/>
    </source>
</evidence>
<evidence type="ECO:0000256" key="5">
    <source>
        <dbReference type="ARBA" id="ARBA00011309"/>
    </source>
</evidence>
<feature type="domain" description="2Fe-2S ferredoxin-type" evidence="27">
    <location>
        <begin position="35"/>
        <end position="125"/>
    </location>
</feature>
<evidence type="ECO:0000259" key="27">
    <source>
        <dbReference type="PROSITE" id="PS51085"/>
    </source>
</evidence>
<evidence type="ECO:0000313" key="30">
    <source>
        <dbReference type="Proteomes" id="UP000199356"/>
    </source>
</evidence>
<evidence type="ECO:0000256" key="16">
    <source>
        <dbReference type="ARBA" id="ARBA00023004"/>
    </source>
</evidence>
<dbReference type="InterPro" id="IPR039261">
    <property type="entry name" value="FNR_nucleotide-bd"/>
</dbReference>
<dbReference type="GO" id="GO:0051537">
    <property type="term" value="F:2 iron, 2 sulfur cluster binding"/>
    <property type="evidence" value="ECO:0007669"/>
    <property type="project" value="UniProtKB-KW"/>
</dbReference>
<organism evidence="29 30">
    <name type="scientific">Tranquillimonas alkanivorans</name>
    <dbReference type="NCBI Taxonomy" id="441119"/>
    <lineage>
        <taxon>Bacteria</taxon>
        <taxon>Pseudomonadati</taxon>
        <taxon>Pseudomonadota</taxon>
        <taxon>Alphaproteobacteria</taxon>
        <taxon>Rhodobacterales</taxon>
        <taxon>Roseobacteraceae</taxon>
        <taxon>Tranquillimonas</taxon>
    </lineage>
</organism>
<dbReference type="SUPFAM" id="SSF52343">
    <property type="entry name" value="Ferredoxin reductase-like, C-terminal NADP-linked domain"/>
    <property type="match status" value="1"/>
</dbReference>
<dbReference type="NCBIfam" id="TIGR01941">
    <property type="entry name" value="nqrF"/>
    <property type="match status" value="1"/>
</dbReference>
<gene>
    <name evidence="29" type="ORF">SAMN04488047_11731</name>
</gene>
<keyword evidence="11" id="KW-0285">Flavoprotein</keyword>
<accession>A0A1I5U3B0</accession>
<dbReference type="EC" id="7.2.1.1" evidence="6"/>
<dbReference type="GO" id="GO:0006814">
    <property type="term" value="P:sodium ion transport"/>
    <property type="evidence" value="ECO:0007669"/>
    <property type="project" value="UniProtKB-KW"/>
</dbReference>
<dbReference type="FunFam" id="3.40.50.80:FF:000014">
    <property type="entry name" value="Na(+)-translocating NADH-quinone reductase subunit F"/>
    <property type="match status" value="1"/>
</dbReference>
<evidence type="ECO:0000256" key="23">
    <source>
        <dbReference type="ARBA" id="ARBA00023201"/>
    </source>
</evidence>
<dbReference type="Pfam" id="PF00175">
    <property type="entry name" value="NAD_binding_1"/>
    <property type="match status" value="1"/>
</dbReference>
<keyword evidence="13" id="KW-0479">Metal-binding</keyword>
<keyword evidence="16" id="KW-0408">Iron</keyword>
<evidence type="ECO:0000256" key="22">
    <source>
        <dbReference type="ARBA" id="ARBA00023136"/>
    </source>
</evidence>
<dbReference type="Pfam" id="PF00111">
    <property type="entry name" value="Fer2"/>
    <property type="match status" value="1"/>
</dbReference>
<keyword evidence="12" id="KW-0001">2Fe-2S</keyword>
<dbReference type="OrthoDB" id="9806195at2"/>
<evidence type="ECO:0000256" key="13">
    <source>
        <dbReference type="ARBA" id="ARBA00022723"/>
    </source>
</evidence>
<evidence type="ECO:0000256" key="26">
    <source>
        <dbReference type="ARBA" id="ARBA00048891"/>
    </source>
</evidence>
<dbReference type="InterPro" id="IPR001041">
    <property type="entry name" value="2Fe-2S_ferredoxin-type"/>
</dbReference>
<dbReference type="PRINTS" id="PR00371">
    <property type="entry name" value="FPNCR"/>
</dbReference>
<keyword evidence="14" id="KW-0274">FAD</keyword>
<dbReference type="InterPro" id="IPR001433">
    <property type="entry name" value="OxRdtase_FAD/NAD-bd"/>
</dbReference>
<evidence type="ECO:0000256" key="12">
    <source>
        <dbReference type="ARBA" id="ARBA00022714"/>
    </source>
</evidence>
<evidence type="ECO:0000259" key="28">
    <source>
        <dbReference type="PROSITE" id="PS51384"/>
    </source>
</evidence>
<evidence type="ECO:0000256" key="7">
    <source>
        <dbReference type="ARBA" id="ARBA00019729"/>
    </source>
</evidence>
<evidence type="ECO:0000256" key="8">
    <source>
        <dbReference type="ARBA" id="ARBA00022448"/>
    </source>
</evidence>
<evidence type="ECO:0000256" key="15">
    <source>
        <dbReference type="ARBA" id="ARBA00022967"/>
    </source>
</evidence>
<dbReference type="Gene3D" id="3.40.50.80">
    <property type="entry name" value="Nucleotide-binding domain of ferredoxin-NADP reductase (FNR) module"/>
    <property type="match status" value="1"/>
</dbReference>
<keyword evidence="22" id="KW-0472">Membrane</keyword>
<dbReference type="InterPro" id="IPR010205">
    <property type="entry name" value="NqrF"/>
</dbReference>
<comment type="subunit">
    <text evidence="5">Composed of six subunits; NqrA, NqrB, NqrC, NqrD, NqrE and NqrF.</text>
</comment>
<dbReference type="CDD" id="cd06188">
    <property type="entry name" value="NADH_quinone_reductase"/>
    <property type="match status" value="1"/>
</dbReference>
<keyword evidence="8" id="KW-0813">Transport</keyword>
<proteinExistence type="inferred from homology"/>
<evidence type="ECO:0000256" key="1">
    <source>
        <dbReference type="ARBA" id="ARBA00001974"/>
    </source>
</evidence>
<keyword evidence="15" id="KW-1278">Translocase</keyword>
<evidence type="ECO:0000256" key="2">
    <source>
        <dbReference type="ARBA" id="ARBA00002972"/>
    </source>
</evidence>
<dbReference type="GO" id="GO:0005886">
    <property type="term" value="C:plasma membrane"/>
    <property type="evidence" value="ECO:0007669"/>
    <property type="project" value="UniProtKB-SubCell"/>
</dbReference>
<dbReference type="InterPro" id="IPR017927">
    <property type="entry name" value="FAD-bd_FR_type"/>
</dbReference>
<keyword evidence="20" id="KW-0406">Ion transport</keyword>
<evidence type="ECO:0000256" key="24">
    <source>
        <dbReference type="ARBA" id="ARBA00030032"/>
    </source>
</evidence>
<keyword evidence="23" id="KW-0739">Sodium transport</keyword>
<reference evidence="29 30" key="1">
    <citation type="submission" date="2016-10" db="EMBL/GenBank/DDBJ databases">
        <authorList>
            <person name="de Groot N.N."/>
        </authorList>
    </citation>
    <scope>NUCLEOTIDE SEQUENCE [LARGE SCALE GENOMIC DNA]</scope>
    <source>
        <strain evidence="29 30">DSM 19547</strain>
    </source>
</reference>
<keyword evidence="10" id="KW-0997">Cell inner membrane</keyword>
<dbReference type="Pfam" id="PF00970">
    <property type="entry name" value="FAD_binding_6"/>
    <property type="match status" value="1"/>
</dbReference>
<comment type="catalytic activity">
    <reaction evidence="26">
        <text>a ubiquinone + n Na(+)(in) + NADH + H(+) = a ubiquinol + n Na(+)(out) + NAD(+)</text>
        <dbReference type="Rhea" id="RHEA:47748"/>
        <dbReference type="Rhea" id="RHEA-COMP:9565"/>
        <dbReference type="Rhea" id="RHEA-COMP:9566"/>
        <dbReference type="ChEBI" id="CHEBI:15378"/>
        <dbReference type="ChEBI" id="CHEBI:16389"/>
        <dbReference type="ChEBI" id="CHEBI:17976"/>
        <dbReference type="ChEBI" id="CHEBI:29101"/>
        <dbReference type="ChEBI" id="CHEBI:57540"/>
        <dbReference type="ChEBI" id="CHEBI:57945"/>
        <dbReference type="EC" id="7.2.1.1"/>
    </reaction>
</comment>
<evidence type="ECO:0000256" key="20">
    <source>
        <dbReference type="ARBA" id="ARBA00023065"/>
    </source>
</evidence>
<dbReference type="PANTHER" id="PTHR43644">
    <property type="entry name" value="NA(+)-TRANSLOCATING NADH-QUINONE REDUCTASE SUBUNIT"/>
    <property type="match status" value="1"/>
</dbReference>
<evidence type="ECO:0000256" key="11">
    <source>
        <dbReference type="ARBA" id="ARBA00022630"/>
    </source>
</evidence>
<evidence type="ECO:0000256" key="21">
    <source>
        <dbReference type="ARBA" id="ARBA00023075"/>
    </source>
</evidence>
<comment type="cofactor">
    <cofactor evidence="1">
        <name>FAD</name>
        <dbReference type="ChEBI" id="CHEBI:57692"/>
    </cofactor>
</comment>
<sequence length="406" mass="44484">MSEIVLGTLLLTALLILLTLAVLAARSVLTPMKPAKLTVNDDTAFDVHTNEKLLAALHENDVLVPSACAGAGTCGLCRVRVVEGGMDAQPTELARLSKADLREGMHLACQVIIRNDMKVEVPEGLLGAETFMCTVATTRFLTPLIREIVLQMPRDRRPDIVAGSFVQLTARPFALSFSSLDVPDRYADAWGHLRPLHVATDEPVTRAYSISDRPEDIEAGRIVLNIRLALPSPDVAGAPPGVVSSWLFSLKQGDQVETSGPFGSVRVQDTDREMVFIGGGVGMAPLRAMIHEQLQRVGSDRKMTFWYGARSRAELFYADEFDALAEKHPNFDWTVVLSAPAPGDDWQGETGFVHAVAWEKHLKEHPAPEECEYYLCGPPLMIQAVLAMLEDAGVERDRIFNDDFGV</sequence>
<dbReference type="CDD" id="cd00207">
    <property type="entry name" value="fer2"/>
    <property type="match status" value="1"/>
</dbReference>
<protein>
    <recommendedName>
        <fullName evidence="7">Na(+)-translocating NADH-quinone reductase subunit F</fullName>
        <ecNumber evidence="6">7.2.1.1</ecNumber>
    </recommendedName>
    <alternativeName>
        <fullName evidence="25">NQR complex subunit F</fullName>
    </alternativeName>
    <alternativeName>
        <fullName evidence="24">NQR-1 subunit F</fullName>
    </alternativeName>
</protein>
<dbReference type="PANTHER" id="PTHR43644:SF1">
    <property type="entry name" value="NAD(P)H-FLAVIN REDUCTASE"/>
    <property type="match status" value="1"/>
</dbReference>
<evidence type="ECO:0000256" key="9">
    <source>
        <dbReference type="ARBA" id="ARBA00022475"/>
    </source>
</evidence>
<dbReference type="RefSeq" id="WP_093424446.1">
    <property type="nucleotide sequence ID" value="NZ_FOXA01000017.1"/>
</dbReference>
<dbReference type="GO" id="GO:0046872">
    <property type="term" value="F:metal ion binding"/>
    <property type="evidence" value="ECO:0007669"/>
    <property type="project" value="UniProtKB-KW"/>
</dbReference>
<evidence type="ECO:0000256" key="3">
    <source>
        <dbReference type="ARBA" id="ARBA00004533"/>
    </source>
</evidence>
<keyword evidence="9" id="KW-1003">Cell membrane</keyword>
<dbReference type="GO" id="GO:0016655">
    <property type="term" value="F:oxidoreductase activity, acting on NAD(P)H, quinone or similar compound as acceptor"/>
    <property type="evidence" value="ECO:0007669"/>
    <property type="project" value="InterPro"/>
</dbReference>
<evidence type="ECO:0000256" key="25">
    <source>
        <dbReference type="ARBA" id="ARBA00030787"/>
    </source>
</evidence>
<evidence type="ECO:0000256" key="19">
    <source>
        <dbReference type="ARBA" id="ARBA00023053"/>
    </source>
</evidence>
<dbReference type="Gene3D" id="2.40.30.10">
    <property type="entry name" value="Translation factors"/>
    <property type="match status" value="1"/>
</dbReference>
<keyword evidence="19" id="KW-0915">Sodium</keyword>
<name>A0A1I5U3B0_9RHOB</name>
<keyword evidence="30" id="KW-1185">Reference proteome</keyword>
<keyword evidence="18" id="KW-0520">NAD</keyword>
<evidence type="ECO:0000256" key="4">
    <source>
        <dbReference type="ARBA" id="ARBA00005570"/>
    </source>
</evidence>